<dbReference type="InterPro" id="IPR005532">
    <property type="entry name" value="SUMF_dom"/>
</dbReference>
<evidence type="ECO:0000313" key="2">
    <source>
        <dbReference type="EMBL" id="GAG55754.1"/>
    </source>
</evidence>
<name>X0YI79_9ZZZZ</name>
<dbReference type="Pfam" id="PF03781">
    <property type="entry name" value="FGE-sulfatase"/>
    <property type="match status" value="1"/>
</dbReference>
<protein>
    <recommendedName>
        <fullName evidence="1">Sulfatase-modifying factor enzyme-like domain-containing protein</fullName>
    </recommendedName>
</protein>
<dbReference type="EMBL" id="BART01004686">
    <property type="protein sequence ID" value="GAG55754.1"/>
    <property type="molecule type" value="Genomic_DNA"/>
</dbReference>
<dbReference type="PANTHER" id="PTHR23150">
    <property type="entry name" value="SULFATASE MODIFYING FACTOR 1, 2"/>
    <property type="match status" value="1"/>
</dbReference>
<dbReference type="InterPro" id="IPR051043">
    <property type="entry name" value="Sulfatase_Mod_Factor_Kinase"/>
</dbReference>
<sequence length="122" mass="14093">RRLLSCQWLRSLRYGGDDDEKPVHSLYLDAYYIDKYEVTNAQFCKFLNEEGNQKEEGTTWLDIGSSGCLIDYISGQYQPKPGYEGHPVVMVSWYGARAYAEWAGKYLPTEAEWDTSIVKFLT</sequence>
<comment type="caution">
    <text evidence="2">The sequence shown here is derived from an EMBL/GenBank/DDBJ whole genome shotgun (WGS) entry which is preliminary data.</text>
</comment>
<dbReference type="GO" id="GO:0120147">
    <property type="term" value="F:formylglycine-generating oxidase activity"/>
    <property type="evidence" value="ECO:0007669"/>
    <property type="project" value="TreeGrafter"/>
</dbReference>
<feature type="domain" description="Sulfatase-modifying factor enzyme-like" evidence="1">
    <location>
        <begin position="16"/>
        <end position="114"/>
    </location>
</feature>
<dbReference type="SUPFAM" id="SSF56436">
    <property type="entry name" value="C-type lectin-like"/>
    <property type="match status" value="1"/>
</dbReference>
<reference evidence="2" key="1">
    <citation type="journal article" date="2014" name="Front. Microbiol.">
        <title>High frequency of phylogenetically diverse reductive dehalogenase-homologous genes in deep subseafloor sedimentary metagenomes.</title>
        <authorList>
            <person name="Kawai M."/>
            <person name="Futagami T."/>
            <person name="Toyoda A."/>
            <person name="Takaki Y."/>
            <person name="Nishi S."/>
            <person name="Hori S."/>
            <person name="Arai W."/>
            <person name="Tsubouchi T."/>
            <person name="Morono Y."/>
            <person name="Uchiyama I."/>
            <person name="Ito T."/>
            <person name="Fujiyama A."/>
            <person name="Inagaki F."/>
            <person name="Takami H."/>
        </authorList>
    </citation>
    <scope>NUCLEOTIDE SEQUENCE</scope>
    <source>
        <strain evidence="2">Expedition CK06-06</strain>
    </source>
</reference>
<dbReference type="PANTHER" id="PTHR23150:SF19">
    <property type="entry name" value="FORMYLGLYCINE-GENERATING ENZYME"/>
    <property type="match status" value="1"/>
</dbReference>
<accession>X0YI79</accession>
<dbReference type="InterPro" id="IPR016187">
    <property type="entry name" value="CTDL_fold"/>
</dbReference>
<evidence type="ECO:0000259" key="1">
    <source>
        <dbReference type="Pfam" id="PF03781"/>
    </source>
</evidence>
<gene>
    <name evidence="2" type="ORF">S01H4_11535</name>
</gene>
<proteinExistence type="predicted"/>
<feature type="non-terminal residue" evidence="2">
    <location>
        <position position="1"/>
    </location>
</feature>
<organism evidence="2">
    <name type="scientific">marine sediment metagenome</name>
    <dbReference type="NCBI Taxonomy" id="412755"/>
    <lineage>
        <taxon>unclassified sequences</taxon>
        <taxon>metagenomes</taxon>
        <taxon>ecological metagenomes</taxon>
    </lineage>
</organism>
<dbReference type="InterPro" id="IPR042095">
    <property type="entry name" value="SUMF_sf"/>
</dbReference>
<dbReference type="AlphaFoldDB" id="X0YI79"/>
<dbReference type="Gene3D" id="3.90.1580.10">
    <property type="entry name" value="paralog of FGE (formylglycine-generating enzyme)"/>
    <property type="match status" value="1"/>
</dbReference>